<dbReference type="Pfam" id="PF13637">
    <property type="entry name" value="Ank_4"/>
    <property type="match status" value="1"/>
</dbReference>
<dbReference type="Gene3D" id="1.25.40.20">
    <property type="entry name" value="Ankyrin repeat-containing domain"/>
    <property type="match status" value="1"/>
</dbReference>
<name>A0A5E4SIF0_9BURK</name>
<sequence length="452" mass="48020">MFPSQSGGVAPYRSDVSRSVFARRPCRSDASADVADLRRQYALLPRDSPLRESLLAVATGASGRVAAFLDPLLARDARDGILLNAQELAALRRVVFLAAADVGLDALLRAGLSHDAAHDLCGLLRNAPEDVVMTTLASLAKAPAPLANWWNHVPAPAGDIVSRDARRSLRVLQLAGYRQWPFVESVWRGAVTLAGQALRRDAGSGLAPDPDLGLALLDFLPRNPHSQRLMTTFTGEPILLFSMRAGMPVVAVEKMLALGFDANVASPEGRAPAGDRVPILPGAAPLHYAALHGDLAMIGLLAKSGADLNARDARGYSPMLYAKAGALVLYGYDAVTSIRREDRIDPGLRDATAAVVRSLHGLGADPRVCGYDGVGLGGTLIQSVLASRDGGGMDQWPEFEQLLVMLHDQGVDFDMPGGAGARYVAAFAEVNARDNRNDAIWALSMLLSKLSM</sequence>
<keyword evidence="1" id="KW-0040">ANK repeat</keyword>
<dbReference type="InterPro" id="IPR002110">
    <property type="entry name" value="Ankyrin_rpt"/>
</dbReference>
<dbReference type="SUPFAM" id="SSF48403">
    <property type="entry name" value="Ankyrin repeat"/>
    <property type="match status" value="1"/>
</dbReference>
<evidence type="ECO:0000313" key="3">
    <source>
        <dbReference type="Proteomes" id="UP000382577"/>
    </source>
</evidence>
<reference evidence="2 3" key="1">
    <citation type="submission" date="2019-08" db="EMBL/GenBank/DDBJ databases">
        <authorList>
            <person name="Peeters C."/>
        </authorList>
    </citation>
    <scope>NUCLEOTIDE SEQUENCE [LARGE SCALE GENOMIC DNA]</scope>
    <source>
        <strain evidence="2 3">LMG 31113</strain>
    </source>
</reference>
<dbReference type="InterPro" id="IPR036770">
    <property type="entry name" value="Ankyrin_rpt-contain_sf"/>
</dbReference>
<dbReference type="RefSeq" id="WP_224785801.1">
    <property type="nucleotide sequence ID" value="NZ_CABPRW010000002.1"/>
</dbReference>
<evidence type="ECO:0000256" key="1">
    <source>
        <dbReference type="PROSITE-ProRule" id="PRU00023"/>
    </source>
</evidence>
<organism evidence="2 3">
    <name type="scientific">Pandoraea fibrosis</name>
    <dbReference type="NCBI Taxonomy" id="1891094"/>
    <lineage>
        <taxon>Bacteria</taxon>
        <taxon>Pseudomonadati</taxon>
        <taxon>Pseudomonadota</taxon>
        <taxon>Betaproteobacteria</taxon>
        <taxon>Burkholderiales</taxon>
        <taxon>Burkholderiaceae</taxon>
        <taxon>Pandoraea</taxon>
    </lineage>
</organism>
<accession>A0A5E4SIF0</accession>
<proteinExistence type="predicted"/>
<evidence type="ECO:0000313" key="2">
    <source>
        <dbReference type="EMBL" id="VVD74552.1"/>
    </source>
</evidence>
<gene>
    <name evidence="2" type="ORF">PFI31113_00767</name>
</gene>
<protein>
    <submittedName>
        <fullName evidence="2">Uncharacterized protein</fullName>
    </submittedName>
</protein>
<dbReference type="PROSITE" id="PS50088">
    <property type="entry name" value="ANK_REPEAT"/>
    <property type="match status" value="1"/>
</dbReference>
<dbReference type="AlphaFoldDB" id="A0A5E4SIF0"/>
<dbReference type="PROSITE" id="PS50297">
    <property type="entry name" value="ANK_REP_REGION"/>
    <property type="match status" value="1"/>
</dbReference>
<dbReference type="Proteomes" id="UP000382577">
    <property type="component" value="Unassembled WGS sequence"/>
</dbReference>
<feature type="repeat" description="ANK" evidence="1">
    <location>
        <begin position="281"/>
        <end position="313"/>
    </location>
</feature>
<dbReference type="EMBL" id="CABPRW010000002">
    <property type="protein sequence ID" value="VVD74552.1"/>
    <property type="molecule type" value="Genomic_DNA"/>
</dbReference>